<protein>
    <recommendedName>
        <fullName evidence="4">Secreted protein</fullName>
    </recommendedName>
</protein>
<gene>
    <name evidence="2" type="ORF">KIL84_003174</name>
</gene>
<feature type="chain" id="PRO_5038341122" description="Secreted protein" evidence="1">
    <location>
        <begin position="21"/>
        <end position="74"/>
    </location>
</feature>
<keyword evidence="3" id="KW-1185">Reference proteome</keyword>
<evidence type="ECO:0008006" key="4">
    <source>
        <dbReference type="Google" id="ProtNLM"/>
    </source>
</evidence>
<evidence type="ECO:0000256" key="1">
    <source>
        <dbReference type="SAM" id="SignalP"/>
    </source>
</evidence>
<organism evidence="2 3">
    <name type="scientific">Mauremys mutica</name>
    <name type="common">yellowpond turtle</name>
    <dbReference type="NCBI Taxonomy" id="74926"/>
    <lineage>
        <taxon>Eukaryota</taxon>
        <taxon>Metazoa</taxon>
        <taxon>Chordata</taxon>
        <taxon>Craniata</taxon>
        <taxon>Vertebrata</taxon>
        <taxon>Euteleostomi</taxon>
        <taxon>Archelosauria</taxon>
        <taxon>Testudinata</taxon>
        <taxon>Testudines</taxon>
        <taxon>Cryptodira</taxon>
        <taxon>Durocryptodira</taxon>
        <taxon>Testudinoidea</taxon>
        <taxon>Geoemydidae</taxon>
        <taxon>Geoemydinae</taxon>
        <taxon>Mauremys</taxon>
    </lineage>
</organism>
<accession>A0A9D3WTK9</accession>
<feature type="signal peptide" evidence="1">
    <location>
        <begin position="1"/>
        <end position="20"/>
    </location>
</feature>
<reference evidence="2" key="1">
    <citation type="submission" date="2021-09" db="EMBL/GenBank/DDBJ databases">
        <title>The genome of Mauremys mutica provides insights into the evolution of semi-aquatic lifestyle.</title>
        <authorList>
            <person name="Gong S."/>
            <person name="Gao Y."/>
        </authorList>
    </citation>
    <scope>NUCLEOTIDE SEQUENCE</scope>
    <source>
        <strain evidence="2">MM-2020</strain>
        <tissue evidence="2">Muscle</tissue>
    </source>
</reference>
<keyword evidence="1" id="KW-0732">Signal</keyword>
<sequence length="74" mass="7827">MHGLCRCLCLAAALAALSWASRNCPDLIVDSCLCTAERSKGPGRQTVRIKVVCSGGELVETLQPSLLPSRTVSL</sequence>
<evidence type="ECO:0000313" key="3">
    <source>
        <dbReference type="Proteomes" id="UP000827986"/>
    </source>
</evidence>
<name>A0A9D3WTK9_9SAUR</name>
<dbReference type="EMBL" id="JAHDVG010000486">
    <property type="protein sequence ID" value="KAH1167691.1"/>
    <property type="molecule type" value="Genomic_DNA"/>
</dbReference>
<evidence type="ECO:0000313" key="2">
    <source>
        <dbReference type="EMBL" id="KAH1167691.1"/>
    </source>
</evidence>
<proteinExistence type="predicted"/>
<dbReference type="Proteomes" id="UP000827986">
    <property type="component" value="Unassembled WGS sequence"/>
</dbReference>
<dbReference type="AlphaFoldDB" id="A0A9D3WTK9"/>
<comment type="caution">
    <text evidence="2">The sequence shown here is derived from an EMBL/GenBank/DDBJ whole genome shotgun (WGS) entry which is preliminary data.</text>
</comment>